<name>A0A9X0ALE6_9HELO</name>
<dbReference type="Proteomes" id="UP001152300">
    <property type="component" value="Unassembled WGS sequence"/>
</dbReference>
<accession>A0A9X0ALE6</accession>
<keyword evidence="3" id="KW-1185">Reference proteome</keyword>
<evidence type="ECO:0000313" key="2">
    <source>
        <dbReference type="EMBL" id="KAJ8064932.1"/>
    </source>
</evidence>
<proteinExistence type="predicted"/>
<feature type="compositionally biased region" description="Basic and acidic residues" evidence="1">
    <location>
        <begin position="550"/>
        <end position="562"/>
    </location>
</feature>
<sequence>MFGGEVQWEGHDIDVGVHVYQSPEAGKNNLEYTIIASFQTEEGADGLPFVRLIAELKGSFLEDVILQGAALVVASREDAELGQMNKSNFPIQKEIRVCAQLGELASANAIFSRGKQAPCLTLCAGWAPNEGFSLDIMAPSECAIDLGQGIITDPFTLRVVLGGTTPALKLISGAKVFVQGQKEPLHFTLDLDLDAEGAAATGQLSTEGGWINPMGISEKLTIGPNLALKVGMKWATFAVHGPGEFGFVGGLSIGKVQGQMAFNIDEDPSRELMYAKVEKLDIQDVVEFASAITSMNIEKPPNVVKFEEVEIYVCPGGTTIGTLVYPPGFSFTADVVLFDIHANVMCAVGPDGIICKGGIDAFSLGPLSVRGVNGPRAIFELELTDSKQSGQIDGMVEIYGAQVAIVAHFALQPKLTFVFLFDLDFCGLYKFEVHAYPHENPTEGSCKVTSTAYLLEASFHEHIRGNIADNLDRMFEERARKERDENQHTLEAIQSARNQWKATFEACEACEARQKAAHDAYMSKKGNTEKDRDRIVEQERAKIANLQAQLDERSREMKEKISKAQQWLNEKNNE</sequence>
<feature type="region of interest" description="Disordered" evidence="1">
    <location>
        <begin position="547"/>
        <end position="574"/>
    </location>
</feature>
<dbReference type="OrthoDB" id="3219467at2759"/>
<comment type="caution">
    <text evidence="2">The sequence shown here is derived from an EMBL/GenBank/DDBJ whole genome shotgun (WGS) entry which is preliminary data.</text>
</comment>
<evidence type="ECO:0000256" key="1">
    <source>
        <dbReference type="SAM" id="MobiDB-lite"/>
    </source>
</evidence>
<evidence type="ECO:0000313" key="3">
    <source>
        <dbReference type="Proteomes" id="UP001152300"/>
    </source>
</evidence>
<dbReference type="EMBL" id="JAPEIS010000007">
    <property type="protein sequence ID" value="KAJ8064932.1"/>
    <property type="molecule type" value="Genomic_DNA"/>
</dbReference>
<organism evidence="2 3">
    <name type="scientific">Sclerotinia nivalis</name>
    <dbReference type="NCBI Taxonomy" id="352851"/>
    <lineage>
        <taxon>Eukaryota</taxon>
        <taxon>Fungi</taxon>
        <taxon>Dikarya</taxon>
        <taxon>Ascomycota</taxon>
        <taxon>Pezizomycotina</taxon>
        <taxon>Leotiomycetes</taxon>
        <taxon>Helotiales</taxon>
        <taxon>Sclerotiniaceae</taxon>
        <taxon>Sclerotinia</taxon>
    </lineage>
</organism>
<reference evidence="2" key="1">
    <citation type="submission" date="2022-11" db="EMBL/GenBank/DDBJ databases">
        <title>Genome Resource of Sclerotinia nivalis Strain SnTB1, a Plant Pathogen Isolated from American Ginseng.</title>
        <authorList>
            <person name="Fan S."/>
        </authorList>
    </citation>
    <scope>NUCLEOTIDE SEQUENCE</scope>
    <source>
        <strain evidence="2">SnTB1</strain>
    </source>
</reference>
<feature type="compositionally biased region" description="Polar residues" evidence="1">
    <location>
        <begin position="563"/>
        <end position="574"/>
    </location>
</feature>
<dbReference type="AlphaFoldDB" id="A0A9X0ALE6"/>
<protein>
    <submittedName>
        <fullName evidence="2">Uncharacterized protein</fullName>
    </submittedName>
</protein>
<gene>
    <name evidence="2" type="ORF">OCU04_007236</name>
</gene>